<comment type="caution">
    <text evidence="2">The sequence shown here is derived from an EMBL/GenBank/DDBJ whole genome shotgun (WGS) entry which is preliminary data.</text>
</comment>
<gene>
    <name evidence="2" type="ORF">UU7_16457</name>
</gene>
<evidence type="ECO:0000256" key="1">
    <source>
        <dbReference type="SAM" id="Phobius"/>
    </source>
</evidence>
<evidence type="ECO:0000313" key="3">
    <source>
        <dbReference type="Proteomes" id="UP000003226"/>
    </source>
</evidence>
<reference evidence="2 3" key="1">
    <citation type="journal article" date="2012" name="J. Bacteriol.">
        <title>Genome sequences for six rhodanobacter strains, isolated from soils and the terrestrial subsurface, with variable denitrification capabilities.</title>
        <authorList>
            <person name="Kostka J.E."/>
            <person name="Green S.J."/>
            <person name="Rishishwar L."/>
            <person name="Prakash O."/>
            <person name="Katz L.S."/>
            <person name="Marino-Ramirez L."/>
            <person name="Jordan I.K."/>
            <person name="Munk C."/>
            <person name="Ivanova N."/>
            <person name="Mikhailova N."/>
            <person name="Watson D.B."/>
            <person name="Brown S.D."/>
            <person name="Palumbo A.V."/>
            <person name="Brooks S.C."/>
        </authorList>
    </citation>
    <scope>NUCLEOTIDE SEQUENCE [LARGE SCALE GENOMIC DNA]</scope>
    <source>
        <strain evidence="2 3">B39</strain>
    </source>
</reference>
<keyword evidence="1" id="KW-0472">Membrane</keyword>
<accession>I4VQX8</accession>
<name>I4VQX8_9GAMM</name>
<organism evidence="2 3">
    <name type="scientific">Rhodanobacter spathiphylli B39</name>
    <dbReference type="NCBI Taxonomy" id="1163407"/>
    <lineage>
        <taxon>Bacteria</taxon>
        <taxon>Pseudomonadati</taxon>
        <taxon>Pseudomonadota</taxon>
        <taxon>Gammaproteobacteria</taxon>
        <taxon>Lysobacterales</taxon>
        <taxon>Rhodanobacteraceae</taxon>
        <taxon>Rhodanobacter</taxon>
    </lineage>
</organism>
<keyword evidence="2" id="KW-0456">Lyase</keyword>
<dbReference type="STRING" id="1163407.UU7_16457"/>
<keyword evidence="3" id="KW-1185">Reference proteome</keyword>
<dbReference type="EMBL" id="AJXT01000059">
    <property type="protein sequence ID" value="EIL89619.1"/>
    <property type="molecule type" value="Genomic_DNA"/>
</dbReference>
<protein>
    <submittedName>
        <fullName evidence="2">PBS lyase</fullName>
    </submittedName>
</protein>
<keyword evidence="1" id="KW-1133">Transmembrane helix</keyword>
<dbReference type="OrthoDB" id="7055541at2"/>
<keyword evidence="1" id="KW-0812">Transmembrane</keyword>
<dbReference type="GO" id="GO:0016829">
    <property type="term" value="F:lyase activity"/>
    <property type="evidence" value="ECO:0007669"/>
    <property type="project" value="UniProtKB-KW"/>
</dbReference>
<dbReference type="AlphaFoldDB" id="I4VQX8"/>
<evidence type="ECO:0000313" key="2">
    <source>
        <dbReference type="EMBL" id="EIL89619.1"/>
    </source>
</evidence>
<sequence length="220" mass="23821">MGNQGKKPLVPVIVLLCAMLCLCVGFWVRERLVVKVQGAVVARALTASTPVGVDAARNYPAETVGVDEAGTHVHRFLQKADYTYTAFNGELLGADRGEWGGELVFRDASGAVQTLLRQNVRGIVGMPFGIVVFTGLSHMRHSTGGIFRVEQRNDGAVVATPLHSLRGAPGDVRWTTRGDLVFTVDYVSRGRLFGGMHTQCFLLKRSGDLRRQPCLAIAGE</sequence>
<dbReference type="RefSeq" id="WP_007810329.1">
    <property type="nucleotide sequence ID" value="NZ_AJXT01000059.1"/>
</dbReference>
<feature type="transmembrane region" description="Helical" evidence="1">
    <location>
        <begin position="9"/>
        <end position="28"/>
    </location>
</feature>
<proteinExistence type="predicted"/>
<dbReference type="eggNOG" id="COG1413">
    <property type="taxonomic scope" value="Bacteria"/>
</dbReference>
<dbReference type="Proteomes" id="UP000003226">
    <property type="component" value="Unassembled WGS sequence"/>
</dbReference>